<feature type="compositionally biased region" description="Basic and acidic residues" evidence="2">
    <location>
        <begin position="1"/>
        <end position="11"/>
    </location>
</feature>
<feature type="compositionally biased region" description="Polar residues" evidence="2">
    <location>
        <begin position="896"/>
        <end position="912"/>
    </location>
</feature>
<feature type="compositionally biased region" description="Polar residues" evidence="2">
    <location>
        <begin position="72"/>
        <end position="86"/>
    </location>
</feature>
<proteinExistence type="predicted"/>
<dbReference type="Proteomes" id="UP001578633">
    <property type="component" value="Chromosome 4"/>
</dbReference>
<feature type="compositionally biased region" description="Low complexity" evidence="2">
    <location>
        <begin position="287"/>
        <end position="302"/>
    </location>
</feature>
<feature type="compositionally biased region" description="Low complexity" evidence="2">
    <location>
        <begin position="915"/>
        <end position="929"/>
    </location>
</feature>
<feature type="compositionally biased region" description="Polar residues" evidence="2">
    <location>
        <begin position="100"/>
        <end position="121"/>
    </location>
</feature>
<accession>A0ABR3UJL2</accession>
<gene>
    <name evidence="3" type="ORF">ACET3X_005186</name>
</gene>
<comment type="caution">
    <text evidence="3">The sequence shown here is derived from an EMBL/GenBank/DDBJ whole genome shotgun (WGS) entry which is preliminary data.</text>
</comment>
<feature type="compositionally biased region" description="Basic and acidic residues" evidence="2">
    <location>
        <begin position="449"/>
        <end position="459"/>
    </location>
</feature>
<sequence>MSYRHDDDRKRPPPIAVPYPLPPPRPPPDTAPTDQQRQQHTRNASSSAKGQRSAGTTPLLSPVESHPPASGSGRSRNAMATFTNLIEQARVSSPRKSEHGSWTGSSFGSTAHSRQSGRSQNDAAAAQARLEALDEETARGKMESRAEKNLFKLTGQIPPTPTADSADEDDVYIRTQDLRQQCRIANGEQQPDRDEPVKSPKRKLFQNLRNTFSKSSSAAPPPPMPNKAAQILGTATRQARVIPVRPIKSARPKETTPKRVSRSDTAKSLPAKIAKPDSYAHRHRNGSSHGSRSIGRGSSGRSGPRKQYSDMGNTPQATEVNASLDSLEPPPPPAKDTPPAGQRSASPLRRAVAPLGDLRESYSTFTDGIANVRFPEFGLSPSSSAGILPGDGGMSPTKFLPYTAEEYSKLVGGEAMQWPHPDCNDSPSKAGGKHPAPLASASLGVLRLPHPDCRSEERPTATLSDDNINDNVDTYSPLHPRFYSPTHLSARGFAEGETPSNNSDTTRLLYSVPRRSLSVLHLREESNDGSIKMIFQGNRQDIDSQSPTAQEIKENEQRSQAGDRRSDFGITARVVQELRIGEKNGNLAQKNGNSGQIQPDQSSSRLTDMLNTVSPGRSESHGEFQPYCPSAVPSPLHNVSGPLVSAQSVMPSGGSHGAFPSLFPPKTIDDHFFMTNEHLDVVGKTTWDLLETFNEKQKSMSNARQEEMLALISTRFEQISSQLVAVKENTKRIDDSIVENQQKVHASITSMSECIKETIPKAFAEQDKKMTSMEAEMREMKQIVQALQKSAEQKSAEQKATEARALQYYTPTGQGNAANTSQPPFPSHNARPQHSVQSYYGGNTEVVRDGHAVMPHNMAPLQDSHNDPRFGYQANNQWTGRPGYASRNTKEERPSYPTNPYHNMGGQYNNGYDGSYSSYAYSPSSLSPPDQHFAFNNQGNQGQAK</sequence>
<reference evidence="3 4" key="1">
    <citation type="submission" date="2024-09" db="EMBL/GenBank/DDBJ databases">
        <title>T2T genomes of carrot and Alternaria dauci and their utility for understanding host-pathogen interaction during carrot leaf blight disease.</title>
        <authorList>
            <person name="Liu W."/>
            <person name="Xu S."/>
            <person name="Ou C."/>
            <person name="Liu X."/>
            <person name="Zhuang F."/>
            <person name="Deng X.W."/>
        </authorList>
    </citation>
    <scope>NUCLEOTIDE SEQUENCE [LARGE SCALE GENOMIC DNA]</scope>
    <source>
        <strain evidence="3 4">A2016</strain>
    </source>
</reference>
<feature type="compositionally biased region" description="Pro residues" evidence="2">
    <location>
        <begin position="13"/>
        <end position="30"/>
    </location>
</feature>
<evidence type="ECO:0000256" key="2">
    <source>
        <dbReference type="SAM" id="MobiDB-lite"/>
    </source>
</evidence>
<feature type="compositionally biased region" description="Polar residues" evidence="2">
    <location>
        <begin position="33"/>
        <end position="59"/>
    </location>
</feature>
<feature type="compositionally biased region" description="Polar residues" evidence="2">
    <location>
        <begin position="586"/>
        <end position="604"/>
    </location>
</feature>
<evidence type="ECO:0000313" key="4">
    <source>
        <dbReference type="Proteomes" id="UP001578633"/>
    </source>
</evidence>
<name>A0ABR3UJL2_9PLEO</name>
<dbReference type="GeneID" id="96085508"/>
<feature type="compositionally biased region" description="Polar residues" evidence="2">
    <location>
        <begin position="811"/>
        <end position="822"/>
    </location>
</feature>
<evidence type="ECO:0000313" key="3">
    <source>
        <dbReference type="EMBL" id="KAL1796646.1"/>
    </source>
</evidence>
<feature type="region of interest" description="Disordered" evidence="2">
    <location>
        <begin position="811"/>
        <end position="834"/>
    </location>
</feature>
<feature type="compositionally biased region" description="Polar residues" evidence="2">
    <location>
        <begin position="461"/>
        <end position="470"/>
    </location>
</feature>
<feature type="coiled-coil region" evidence="1">
    <location>
        <begin position="770"/>
        <end position="804"/>
    </location>
</feature>
<feature type="region of interest" description="Disordered" evidence="2">
    <location>
        <begin position="537"/>
        <end position="568"/>
    </location>
</feature>
<feature type="compositionally biased region" description="Basic and acidic residues" evidence="2">
    <location>
        <begin position="136"/>
        <end position="150"/>
    </location>
</feature>
<feature type="compositionally biased region" description="Basic and acidic residues" evidence="2">
    <location>
        <begin position="551"/>
        <end position="567"/>
    </location>
</feature>
<keyword evidence="1" id="KW-0175">Coiled coil</keyword>
<feature type="compositionally biased region" description="Polar residues" evidence="2">
    <location>
        <begin position="310"/>
        <end position="324"/>
    </location>
</feature>
<feature type="compositionally biased region" description="Polar residues" evidence="2">
    <location>
        <begin position="537"/>
        <end position="549"/>
    </location>
</feature>
<keyword evidence="4" id="KW-1185">Reference proteome</keyword>
<feature type="region of interest" description="Disordered" evidence="2">
    <location>
        <begin position="860"/>
        <end position="945"/>
    </location>
</feature>
<feature type="region of interest" description="Disordered" evidence="2">
    <location>
        <begin position="583"/>
        <end position="604"/>
    </location>
</feature>
<feature type="compositionally biased region" description="Polar residues" evidence="2">
    <location>
        <begin position="934"/>
        <end position="945"/>
    </location>
</feature>
<feature type="region of interest" description="Disordered" evidence="2">
    <location>
        <begin position="184"/>
        <end position="348"/>
    </location>
</feature>
<organism evidence="3 4">
    <name type="scientific">Alternaria dauci</name>
    <dbReference type="NCBI Taxonomy" id="48095"/>
    <lineage>
        <taxon>Eukaryota</taxon>
        <taxon>Fungi</taxon>
        <taxon>Dikarya</taxon>
        <taxon>Ascomycota</taxon>
        <taxon>Pezizomycotina</taxon>
        <taxon>Dothideomycetes</taxon>
        <taxon>Pleosporomycetidae</taxon>
        <taxon>Pleosporales</taxon>
        <taxon>Pleosporineae</taxon>
        <taxon>Pleosporaceae</taxon>
        <taxon>Alternaria</taxon>
        <taxon>Alternaria sect. Porri</taxon>
    </lineage>
</organism>
<evidence type="ECO:0000256" key="1">
    <source>
        <dbReference type="SAM" id="Coils"/>
    </source>
</evidence>
<dbReference type="RefSeq" id="XP_069307230.1">
    <property type="nucleotide sequence ID" value="XM_069451364.1"/>
</dbReference>
<feature type="region of interest" description="Disordered" evidence="2">
    <location>
        <begin position="449"/>
        <end position="470"/>
    </location>
</feature>
<dbReference type="EMBL" id="JBHGVX010000004">
    <property type="protein sequence ID" value="KAL1796646.1"/>
    <property type="molecule type" value="Genomic_DNA"/>
</dbReference>
<feature type="region of interest" description="Disordered" evidence="2">
    <location>
        <begin position="1"/>
        <end position="169"/>
    </location>
</feature>
<feature type="compositionally biased region" description="Basic and acidic residues" evidence="2">
    <location>
        <begin position="251"/>
        <end position="265"/>
    </location>
</feature>
<protein>
    <submittedName>
        <fullName evidence="3">Uncharacterized protein</fullName>
    </submittedName>
</protein>